<evidence type="ECO:0000256" key="1">
    <source>
        <dbReference type="SAM" id="SignalP"/>
    </source>
</evidence>
<keyword evidence="3" id="KW-1185">Reference proteome</keyword>
<dbReference type="Proteomes" id="UP001234989">
    <property type="component" value="Chromosome 4"/>
</dbReference>
<dbReference type="AlphaFoldDB" id="A0AAF0TN90"/>
<accession>A0AAF0TN90</accession>
<evidence type="ECO:0000313" key="3">
    <source>
        <dbReference type="Proteomes" id="UP001234989"/>
    </source>
</evidence>
<keyword evidence="1" id="KW-0732">Signal</keyword>
<proteinExistence type="predicted"/>
<reference evidence="2" key="1">
    <citation type="submission" date="2023-08" db="EMBL/GenBank/DDBJ databases">
        <title>A de novo genome assembly of Solanum verrucosum Schlechtendal, a Mexican diploid species geographically isolated from the other diploid A-genome species in potato relatives.</title>
        <authorList>
            <person name="Hosaka K."/>
        </authorList>
    </citation>
    <scope>NUCLEOTIDE SEQUENCE</scope>
    <source>
        <tissue evidence="2">Young leaves</tissue>
    </source>
</reference>
<gene>
    <name evidence="2" type="ORF">MTR67_020032</name>
</gene>
<feature type="chain" id="PRO_5042256930" evidence="1">
    <location>
        <begin position="28"/>
        <end position="74"/>
    </location>
</feature>
<feature type="signal peptide" evidence="1">
    <location>
        <begin position="1"/>
        <end position="27"/>
    </location>
</feature>
<sequence length="74" mass="7669">MERSSSAKLAFVLFLFLAASLIACSSGEEQDLKELAILGRKVNGVCACGPFAGKCGDGCGDQCIPVTLWVGICV</sequence>
<protein>
    <submittedName>
        <fullName evidence="2">Uncharacterized protein</fullName>
    </submittedName>
</protein>
<name>A0AAF0TN90_SOLVR</name>
<organism evidence="2 3">
    <name type="scientific">Solanum verrucosum</name>
    <dbReference type="NCBI Taxonomy" id="315347"/>
    <lineage>
        <taxon>Eukaryota</taxon>
        <taxon>Viridiplantae</taxon>
        <taxon>Streptophyta</taxon>
        <taxon>Embryophyta</taxon>
        <taxon>Tracheophyta</taxon>
        <taxon>Spermatophyta</taxon>
        <taxon>Magnoliopsida</taxon>
        <taxon>eudicotyledons</taxon>
        <taxon>Gunneridae</taxon>
        <taxon>Pentapetalae</taxon>
        <taxon>asterids</taxon>
        <taxon>lamiids</taxon>
        <taxon>Solanales</taxon>
        <taxon>Solanaceae</taxon>
        <taxon>Solanoideae</taxon>
        <taxon>Solaneae</taxon>
        <taxon>Solanum</taxon>
    </lineage>
</organism>
<dbReference type="PROSITE" id="PS51257">
    <property type="entry name" value="PROKAR_LIPOPROTEIN"/>
    <property type="match status" value="1"/>
</dbReference>
<dbReference type="EMBL" id="CP133615">
    <property type="protein sequence ID" value="WMV26647.1"/>
    <property type="molecule type" value="Genomic_DNA"/>
</dbReference>
<evidence type="ECO:0000313" key="2">
    <source>
        <dbReference type="EMBL" id="WMV26647.1"/>
    </source>
</evidence>